<organism evidence="5 7">
    <name type="scientific">Bifidobacterium gallicum DSM 20093 = LMG 11596</name>
    <dbReference type="NCBI Taxonomy" id="561180"/>
    <lineage>
        <taxon>Bacteria</taxon>
        <taxon>Bacillati</taxon>
        <taxon>Actinomycetota</taxon>
        <taxon>Actinomycetes</taxon>
        <taxon>Bifidobacteriales</taxon>
        <taxon>Bifidobacteriaceae</taxon>
        <taxon>Bifidobacterium</taxon>
    </lineage>
</organism>
<evidence type="ECO:0000313" key="5">
    <source>
        <dbReference type="EMBL" id="EFA22665.1"/>
    </source>
</evidence>
<dbReference type="RefSeq" id="WP_006295145.1">
    <property type="nucleotide sequence ID" value="NZ_ABXB03000003.1"/>
</dbReference>
<dbReference type="eggNOG" id="COG2027">
    <property type="taxonomic scope" value="Bacteria"/>
</dbReference>
<comment type="similarity">
    <text evidence="1">Belongs to the peptidase S13 family.</text>
</comment>
<dbReference type="EC" id="3.4.16.4" evidence="5"/>
<evidence type="ECO:0000256" key="1">
    <source>
        <dbReference type="ARBA" id="ARBA00006096"/>
    </source>
</evidence>
<dbReference type="InterPro" id="IPR012338">
    <property type="entry name" value="Beta-lactam/transpept-like"/>
</dbReference>
<comment type="caution">
    <text evidence="5">The sequence shown here is derived from an EMBL/GenBank/DDBJ whole genome shotgun (WGS) entry which is preliminary data.</text>
</comment>
<dbReference type="MEROPS" id="S13.004"/>
<protein>
    <submittedName>
        <fullName evidence="5 6">D-alanyl-D-alanine carboxypeptidase</fullName>
        <ecNumber evidence="5">3.4.16.4</ecNumber>
    </submittedName>
</protein>
<dbReference type="NCBIfam" id="TIGR00666">
    <property type="entry name" value="PBP4"/>
    <property type="match status" value="1"/>
</dbReference>
<dbReference type="GO" id="GO:0006508">
    <property type="term" value="P:proteolysis"/>
    <property type="evidence" value="ECO:0007669"/>
    <property type="project" value="InterPro"/>
</dbReference>
<sequence>MAANHEERLPETQSHEQSAATVDHEGGAQLENRSIPAMTAHLRHRRMALVILSALVTLGLCVGYVIGDVSDVLPGPLTVNVAQQPEYEKVAYSIGAAEIIKNADTTKPVDAQRAQALVDELMGANGLGRDTSVAVAQADGTIVGAHEPDTVREPASTLKTVTALAAASKLNMGSTLATQVFLHQNDSDQRIVLKGNGDMLLGAGQSDPNHINGRAGLGTLARQTAVALKSRGISAVTLDYDDSLFGKDRYPANLDMSGEMQLYYTAVSSMAVDGGRQRAGALANPDVFHDYPQLSQHPAADAVATFRTALNAQGISVKNGNETTETGTQPIAQVESAPLSAVMMFMLRHSDNTLAEEFGRLLALHEHAPNTPDGARSTVQSVVASLGVPTDGLIMADCSGLSPGSRVSVRTLVTVQARNLQVGGAVAAAEGLAVAGLNGTVTLRLADTKAAGLMRLKTGSLGTVTSLTGNISREQGGVVAFSVVVNNPQDMDAAKEAVDRFAASLARL</sequence>
<feature type="region of interest" description="Disordered" evidence="3">
    <location>
        <begin position="1"/>
        <end position="31"/>
    </location>
</feature>
<proteinExistence type="inferred from homology"/>
<dbReference type="Gene3D" id="3.40.710.10">
    <property type="entry name" value="DD-peptidase/beta-lactamase superfamily"/>
    <property type="match status" value="2"/>
</dbReference>
<evidence type="ECO:0000256" key="2">
    <source>
        <dbReference type="ARBA" id="ARBA00022801"/>
    </source>
</evidence>
<dbReference type="Pfam" id="PF02113">
    <property type="entry name" value="Peptidase_S13"/>
    <property type="match status" value="2"/>
</dbReference>
<evidence type="ECO:0000313" key="6">
    <source>
        <dbReference type="EMBL" id="KFI59628.1"/>
    </source>
</evidence>
<keyword evidence="4" id="KW-1133">Transmembrane helix</keyword>
<dbReference type="PANTHER" id="PTHR30023">
    <property type="entry name" value="D-ALANYL-D-ALANINE CARBOXYPEPTIDASE"/>
    <property type="match status" value="1"/>
</dbReference>
<dbReference type="EMBL" id="JGYW01000002">
    <property type="protein sequence ID" value="KFI59628.1"/>
    <property type="molecule type" value="Genomic_DNA"/>
</dbReference>
<keyword evidence="4" id="KW-0472">Membrane</keyword>
<evidence type="ECO:0000256" key="3">
    <source>
        <dbReference type="SAM" id="MobiDB-lite"/>
    </source>
</evidence>
<keyword evidence="8" id="KW-1185">Reference proteome</keyword>
<accession>D1NV14</accession>
<keyword evidence="5" id="KW-0645">Protease</keyword>
<dbReference type="STRING" id="561180.BIFGAL_03692"/>
<dbReference type="GO" id="GO:0000270">
    <property type="term" value="P:peptidoglycan metabolic process"/>
    <property type="evidence" value="ECO:0007669"/>
    <property type="project" value="TreeGrafter"/>
</dbReference>
<dbReference type="SUPFAM" id="SSF56601">
    <property type="entry name" value="beta-lactamase/transpeptidase-like"/>
    <property type="match status" value="1"/>
</dbReference>
<dbReference type="GO" id="GO:0009002">
    <property type="term" value="F:serine-type D-Ala-D-Ala carboxypeptidase activity"/>
    <property type="evidence" value="ECO:0007669"/>
    <property type="project" value="UniProtKB-EC"/>
</dbReference>
<keyword evidence="4" id="KW-0812">Transmembrane</keyword>
<dbReference type="AlphaFoldDB" id="D1NV14"/>
<evidence type="ECO:0000313" key="8">
    <source>
        <dbReference type="Proteomes" id="UP000029074"/>
    </source>
</evidence>
<reference evidence="6 8" key="2">
    <citation type="submission" date="2014-03" db="EMBL/GenBank/DDBJ databases">
        <title>Genomics of Bifidobacteria.</title>
        <authorList>
            <person name="Ventura M."/>
            <person name="Milani C."/>
            <person name="Lugli G.A."/>
        </authorList>
    </citation>
    <scope>NUCLEOTIDE SEQUENCE [LARGE SCALE GENOMIC DNA]</scope>
    <source>
        <strain evidence="6 8">LMG 11596</strain>
    </source>
</reference>
<gene>
    <name evidence="5" type="primary">dacB</name>
    <name evidence="6" type="ORF">BGLCM_0296</name>
    <name evidence="5" type="ORF">BIFGAL_03692</name>
</gene>
<name>D1NV14_9BIFI</name>
<evidence type="ECO:0000256" key="4">
    <source>
        <dbReference type="SAM" id="Phobius"/>
    </source>
</evidence>
<dbReference type="PRINTS" id="PR00922">
    <property type="entry name" value="DADACBPTASE3"/>
</dbReference>
<dbReference type="EMBL" id="ABXB03000003">
    <property type="protein sequence ID" value="EFA22665.1"/>
    <property type="molecule type" value="Genomic_DNA"/>
</dbReference>
<dbReference type="Proteomes" id="UP000003656">
    <property type="component" value="Unassembled WGS sequence"/>
</dbReference>
<dbReference type="InterPro" id="IPR000667">
    <property type="entry name" value="Peptidase_S13"/>
</dbReference>
<dbReference type="PANTHER" id="PTHR30023:SF0">
    <property type="entry name" value="PENICILLIN-SENSITIVE CARBOXYPEPTIDASE A"/>
    <property type="match status" value="1"/>
</dbReference>
<feature type="compositionally biased region" description="Basic and acidic residues" evidence="3">
    <location>
        <begin position="1"/>
        <end position="14"/>
    </location>
</feature>
<reference evidence="5 7" key="1">
    <citation type="submission" date="2009-11" db="EMBL/GenBank/DDBJ databases">
        <authorList>
            <person name="Weinstock G."/>
            <person name="Sodergren E."/>
            <person name="Clifton S."/>
            <person name="Fulton L."/>
            <person name="Fulton B."/>
            <person name="Courtney L."/>
            <person name="Fronick C."/>
            <person name="Harrison M."/>
            <person name="Strong C."/>
            <person name="Farmer C."/>
            <person name="Delahaunty K."/>
            <person name="Markovic C."/>
            <person name="Hall O."/>
            <person name="Minx P."/>
            <person name="Tomlinson C."/>
            <person name="Mitreva M."/>
            <person name="Nelson J."/>
            <person name="Hou S."/>
            <person name="Wollam A."/>
            <person name="Pepin K.H."/>
            <person name="Johnson M."/>
            <person name="Bhonagiri V."/>
            <person name="Nash W.E."/>
            <person name="Warren W."/>
            <person name="Chinwalla A."/>
            <person name="Mardis E.R."/>
            <person name="Wilson R.K."/>
        </authorList>
    </citation>
    <scope>NUCLEOTIDE SEQUENCE [LARGE SCALE GENOMIC DNA]</scope>
    <source>
        <strain evidence="5 7">DSM 20093</strain>
    </source>
</reference>
<evidence type="ECO:0000313" key="7">
    <source>
        <dbReference type="Proteomes" id="UP000003656"/>
    </source>
</evidence>
<keyword evidence="2 5" id="KW-0378">Hydrolase</keyword>
<keyword evidence="5" id="KW-0121">Carboxypeptidase</keyword>
<feature type="transmembrane region" description="Helical" evidence="4">
    <location>
        <begin position="47"/>
        <end position="67"/>
    </location>
</feature>
<dbReference type="Proteomes" id="UP000029074">
    <property type="component" value="Unassembled WGS sequence"/>
</dbReference>